<sequence>MRANMTFIGALDDRKMTLPATDWATLSPATPVRTSAFDQAKALVLTPSPAERRRMQRIQVLVAGLITGQVRH</sequence>
<dbReference type="EMBL" id="RFFL01000002">
    <property type="protein sequence ID" value="RMI02535.1"/>
    <property type="molecule type" value="Genomic_DNA"/>
</dbReference>
<accession>A0ABX9VA97</accession>
<evidence type="ECO:0000313" key="2">
    <source>
        <dbReference type="Proteomes" id="UP000269134"/>
    </source>
</evidence>
<organism evidence="1 2">
    <name type="scientific">Stutzerimonas nitrititolerans</name>
    <dbReference type="NCBI Taxonomy" id="2482751"/>
    <lineage>
        <taxon>Bacteria</taxon>
        <taxon>Pseudomonadati</taxon>
        <taxon>Pseudomonadota</taxon>
        <taxon>Gammaproteobacteria</taxon>
        <taxon>Pseudomonadales</taxon>
        <taxon>Pseudomonadaceae</taxon>
        <taxon>Stutzerimonas</taxon>
    </lineage>
</organism>
<protein>
    <submittedName>
        <fullName evidence="1">Uncharacterized protein</fullName>
    </submittedName>
</protein>
<gene>
    <name evidence="1" type="ORF">EA795_02600</name>
</gene>
<name>A0ABX9VA97_9GAMM</name>
<comment type="caution">
    <text evidence="1">The sequence shown here is derived from an EMBL/GenBank/DDBJ whole genome shotgun (WGS) entry which is preliminary data.</text>
</comment>
<reference evidence="1 2" key="1">
    <citation type="submission" date="2018-10" db="EMBL/GenBank/DDBJ databases">
        <title>Pseudomonas sp. GL14 genome.</title>
        <authorList>
            <person name="Peng J."/>
            <person name="Liu Z.-P."/>
        </authorList>
    </citation>
    <scope>NUCLEOTIDE SEQUENCE [LARGE SCALE GENOMIC DNA]</scope>
    <source>
        <strain evidence="1 2">GL14</strain>
    </source>
</reference>
<evidence type="ECO:0000313" key="1">
    <source>
        <dbReference type="EMBL" id="RMI02535.1"/>
    </source>
</evidence>
<proteinExistence type="predicted"/>
<dbReference type="Proteomes" id="UP000269134">
    <property type="component" value="Unassembled WGS sequence"/>
</dbReference>
<keyword evidence="2" id="KW-1185">Reference proteome</keyword>